<sequence>MQIAAGPNGIPIQSDKGLPCVFIEGRLGGGVDDAVFKEAAEIRLIFGEDRAKLIMRLQNTKRTWGLLRPCQTSEAEEEKESFDKNCIHKGNFGYKI</sequence>
<name>A0ABZ2HM52_9RHOB</name>
<reference evidence="1 2" key="1">
    <citation type="submission" date="2023-10" db="EMBL/GenBank/DDBJ databases">
        <title>Roseovarius strain S88 nov., isolated from a marine algae.</title>
        <authorList>
            <person name="Lee M.W."/>
            <person name="Lee J.K."/>
            <person name="Kim J.M."/>
            <person name="Choi D.G."/>
            <person name="Baek J.H."/>
            <person name="Bayburt H."/>
            <person name="Jung J.J."/>
            <person name="Han D.M."/>
            <person name="Jeon C.O."/>
        </authorList>
    </citation>
    <scope>NUCLEOTIDE SEQUENCE [LARGE SCALE GENOMIC DNA]</scope>
    <source>
        <strain evidence="1 2">S88</strain>
    </source>
</reference>
<evidence type="ECO:0000313" key="1">
    <source>
        <dbReference type="EMBL" id="WWR47249.1"/>
    </source>
</evidence>
<proteinExistence type="predicted"/>
<dbReference type="Proteomes" id="UP001364156">
    <property type="component" value="Chromosome"/>
</dbReference>
<protein>
    <submittedName>
        <fullName evidence="1">Uncharacterized protein</fullName>
    </submittedName>
</protein>
<keyword evidence="2" id="KW-1185">Reference proteome</keyword>
<organism evidence="1 2">
    <name type="scientific">Roseovarius phycicola</name>
    <dbReference type="NCBI Taxonomy" id="3080976"/>
    <lineage>
        <taxon>Bacteria</taxon>
        <taxon>Pseudomonadati</taxon>
        <taxon>Pseudomonadota</taxon>
        <taxon>Alphaproteobacteria</taxon>
        <taxon>Rhodobacterales</taxon>
        <taxon>Roseobacteraceae</taxon>
        <taxon>Roseovarius</taxon>
    </lineage>
</organism>
<evidence type="ECO:0000313" key="2">
    <source>
        <dbReference type="Proteomes" id="UP001364156"/>
    </source>
</evidence>
<dbReference type="EMBL" id="CP146069">
    <property type="protein sequence ID" value="WWR47249.1"/>
    <property type="molecule type" value="Genomic_DNA"/>
</dbReference>
<gene>
    <name evidence="1" type="ORF">RZ517_03420</name>
</gene>
<accession>A0ABZ2HM52</accession>